<protein>
    <submittedName>
        <fullName evidence="1">Uncharacterized protein</fullName>
    </submittedName>
</protein>
<accession>A0ABV9GGP5</accession>
<dbReference type="RefSeq" id="WP_381201254.1">
    <property type="nucleotide sequence ID" value="NZ_JBHSFE010000027.1"/>
</dbReference>
<dbReference type="EMBL" id="JBHSFE010000027">
    <property type="protein sequence ID" value="MFC4611784.1"/>
    <property type="molecule type" value="Genomic_DNA"/>
</dbReference>
<proteinExistence type="predicted"/>
<comment type="caution">
    <text evidence="1">The sequence shown here is derived from an EMBL/GenBank/DDBJ whole genome shotgun (WGS) entry which is preliminary data.</text>
</comment>
<name>A0ABV9GGP5_9ACTN</name>
<evidence type="ECO:0000313" key="2">
    <source>
        <dbReference type="Proteomes" id="UP001595993"/>
    </source>
</evidence>
<gene>
    <name evidence="1" type="ORF">ACFO9E_29000</name>
</gene>
<evidence type="ECO:0000313" key="1">
    <source>
        <dbReference type="EMBL" id="MFC4611784.1"/>
    </source>
</evidence>
<keyword evidence="2" id="KW-1185">Reference proteome</keyword>
<sequence>MTRRWLGVRYWQTEGFDDVESARVFNAVGEAGQNWPPGWVKGTGHIEPEAVAEQ</sequence>
<dbReference type="Proteomes" id="UP001595993">
    <property type="component" value="Unassembled WGS sequence"/>
</dbReference>
<organism evidence="1 2">
    <name type="scientific">Streptomyces maoxianensis</name>
    <dbReference type="NCBI Taxonomy" id="1459942"/>
    <lineage>
        <taxon>Bacteria</taxon>
        <taxon>Bacillati</taxon>
        <taxon>Actinomycetota</taxon>
        <taxon>Actinomycetes</taxon>
        <taxon>Kitasatosporales</taxon>
        <taxon>Streptomycetaceae</taxon>
        <taxon>Streptomyces</taxon>
    </lineage>
</organism>
<reference evidence="2" key="1">
    <citation type="journal article" date="2019" name="Int. J. Syst. Evol. Microbiol.">
        <title>The Global Catalogue of Microorganisms (GCM) 10K type strain sequencing project: providing services to taxonomists for standard genome sequencing and annotation.</title>
        <authorList>
            <consortium name="The Broad Institute Genomics Platform"/>
            <consortium name="The Broad Institute Genome Sequencing Center for Infectious Disease"/>
            <person name="Wu L."/>
            <person name="Ma J."/>
        </authorList>
    </citation>
    <scope>NUCLEOTIDE SEQUENCE [LARGE SCALE GENOMIC DNA]</scope>
    <source>
        <strain evidence="2">CGMCC 4.7139</strain>
    </source>
</reference>